<evidence type="ECO:0000313" key="1">
    <source>
        <dbReference type="EMBL" id="TQQ81842.1"/>
    </source>
</evidence>
<organism evidence="1 2">
    <name type="scientific">Halonotius roseus</name>
    <dbReference type="NCBI Taxonomy" id="2511997"/>
    <lineage>
        <taxon>Archaea</taxon>
        <taxon>Methanobacteriati</taxon>
        <taxon>Methanobacteriota</taxon>
        <taxon>Stenosarchaea group</taxon>
        <taxon>Halobacteria</taxon>
        <taxon>Halobacteriales</taxon>
        <taxon>Haloferacaceae</taxon>
        <taxon>Halonotius</taxon>
    </lineage>
</organism>
<dbReference type="RefSeq" id="WP_142442495.1">
    <property type="nucleotide sequence ID" value="NZ_SESI01000001.1"/>
</dbReference>
<accession>A0A544QQX0</accession>
<evidence type="ECO:0000313" key="2">
    <source>
        <dbReference type="Proteomes" id="UP000315385"/>
    </source>
</evidence>
<reference evidence="1 2" key="1">
    <citation type="submission" date="2019-02" db="EMBL/GenBank/DDBJ databases">
        <title>Halonotius sp. a new haloqrchaeon isolated from saline water.</title>
        <authorList>
            <person name="Duran-Viseras A."/>
            <person name="Sanchez-Porro C."/>
            <person name="Ventosa A."/>
        </authorList>
    </citation>
    <scope>NUCLEOTIDE SEQUENCE [LARGE SCALE GENOMIC DNA]</scope>
    <source>
        <strain evidence="1 2">F9-27</strain>
    </source>
</reference>
<gene>
    <name evidence="1" type="ORF">EWF95_02590</name>
</gene>
<keyword evidence="2" id="KW-1185">Reference proteome</keyword>
<protein>
    <submittedName>
        <fullName evidence="1">Uncharacterized protein</fullName>
    </submittedName>
</protein>
<dbReference type="EMBL" id="SESI01000001">
    <property type="protein sequence ID" value="TQQ81842.1"/>
    <property type="molecule type" value="Genomic_DNA"/>
</dbReference>
<comment type="caution">
    <text evidence="1">The sequence shown here is derived from an EMBL/GenBank/DDBJ whole genome shotgun (WGS) entry which is preliminary data.</text>
</comment>
<sequence>MRNYGLHETTEEDLASQLPAWMPKDPESGNYSLLSPIAECIDAADRDREAIDVALTPQEAPTVAQIEAVAGLVDVPPHKDESLEHYRTRVIAEFQLLTSKGTVRDLLNGISEILEIPINRLRYTEEHTVRGGYAQVGIPSKAINTVPVSTSELAQIFEELMATSYTLNLLIVGTYTHISEADYEAGLSDPEMGYDGLDAEGNPKDTGGTYAAVLD</sequence>
<dbReference type="Proteomes" id="UP000315385">
    <property type="component" value="Unassembled WGS sequence"/>
</dbReference>
<dbReference type="AlphaFoldDB" id="A0A544QQX0"/>
<proteinExistence type="predicted"/>
<dbReference type="OrthoDB" id="346417at2157"/>
<name>A0A544QQX0_9EURY</name>